<name>A0A4E0QRK9_9GAMM</name>
<sequence length="189" mass="21689">MNKILCVFLLSVMSSGCTGMLPSVKKTTESPWQHFEDAKKAFDKIEPQKTTHEDLKKLGFDPFEVPNVKLITYLDLLKIFLPNDSILMEDIDPGVRSCLEARDICHGYEVTPNRLNTKRFGNVFLDLLNFRRKQITEGWKFYALIVLKNGLVVHKLWGGEPKIAEIEDKRNPLGPFQNMDKILPSIKIN</sequence>
<dbReference type="AlphaFoldDB" id="A0A4E0QRK9"/>
<feature type="signal peptide" evidence="1">
    <location>
        <begin position="1"/>
        <end position="19"/>
    </location>
</feature>
<evidence type="ECO:0000313" key="2">
    <source>
        <dbReference type="EMBL" id="TGO03489.1"/>
    </source>
</evidence>
<accession>A0A4E0QRK9</accession>
<evidence type="ECO:0000256" key="1">
    <source>
        <dbReference type="SAM" id="SignalP"/>
    </source>
</evidence>
<organism evidence="2 3">
    <name type="scientific">Candidatus Thiomargarita nelsonii</name>
    <dbReference type="NCBI Taxonomy" id="1003181"/>
    <lineage>
        <taxon>Bacteria</taxon>
        <taxon>Pseudomonadati</taxon>
        <taxon>Pseudomonadota</taxon>
        <taxon>Gammaproteobacteria</taxon>
        <taxon>Thiotrichales</taxon>
        <taxon>Thiotrichaceae</taxon>
        <taxon>Thiomargarita</taxon>
    </lineage>
</organism>
<gene>
    <name evidence="2" type="ORF">PN36_05425</name>
</gene>
<keyword evidence="3" id="KW-1185">Reference proteome</keyword>
<feature type="chain" id="PRO_5020027878" description="Secreted protein" evidence="1">
    <location>
        <begin position="20"/>
        <end position="189"/>
    </location>
</feature>
<proteinExistence type="predicted"/>
<dbReference type="PROSITE" id="PS51257">
    <property type="entry name" value="PROKAR_LIPOPROTEIN"/>
    <property type="match status" value="1"/>
</dbReference>
<dbReference type="Proteomes" id="UP000030428">
    <property type="component" value="Unassembled WGS sequence"/>
</dbReference>
<protein>
    <recommendedName>
        <fullName evidence="4">Secreted protein</fullName>
    </recommendedName>
</protein>
<comment type="caution">
    <text evidence="2">The sequence shown here is derived from an EMBL/GenBank/DDBJ whole genome shotgun (WGS) entry which is preliminary data.</text>
</comment>
<reference evidence="2 3" key="1">
    <citation type="journal article" date="2016" name="Front. Microbiol.">
        <title>Single-Cell (Meta-)Genomics of a Dimorphic Candidatus Thiomargarita nelsonii Reveals Genomic Plasticity.</title>
        <authorList>
            <person name="Flood B.E."/>
            <person name="Fliss P."/>
            <person name="Jones D.S."/>
            <person name="Dick G.J."/>
            <person name="Jain S."/>
            <person name="Kaster A.K."/>
            <person name="Winkel M."/>
            <person name="Mussmann M."/>
            <person name="Bailey J."/>
        </authorList>
    </citation>
    <scope>NUCLEOTIDE SEQUENCE [LARGE SCALE GENOMIC DNA]</scope>
    <source>
        <strain evidence="2">Hydrate Ridge</strain>
    </source>
</reference>
<keyword evidence="1" id="KW-0732">Signal</keyword>
<evidence type="ECO:0000313" key="3">
    <source>
        <dbReference type="Proteomes" id="UP000030428"/>
    </source>
</evidence>
<dbReference type="EMBL" id="JSZA02000015">
    <property type="protein sequence ID" value="TGO03489.1"/>
    <property type="molecule type" value="Genomic_DNA"/>
</dbReference>
<evidence type="ECO:0008006" key="4">
    <source>
        <dbReference type="Google" id="ProtNLM"/>
    </source>
</evidence>